<dbReference type="Proteomes" id="UP000257144">
    <property type="component" value="Unassembled WGS sequence"/>
</dbReference>
<evidence type="ECO:0000313" key="3">
    <source>
        <dbReference type="Proteomes" id="UP000257144"/>
    </source>
</evidence>
<comment type="caution">
    <text evidence="2">The sequence shown here is derived from an EMBL/GenBank/DDBJ whole genome shotgun (WGS) entry which is preliminary data.</text>
</comment>
<keyword evidence="1" id="KW-0812">Transmembrane</keyword>
<sequence>MRHVDKSGKAIVLASLFLSVAVNLLILPLSIYIGNLPTNPPTDTTSGFMLRFLLVQFLPLLWLGISICHWRKGLKAERNPIL</sequence>
<gene>
    <name evidence="2" type="ORF">DRW41_21330</name>
</gene>
<reference evidence="2 3" key="1">
    <citation type="submission" date="2018-07" db="EMBL/GenBank/DDBJ databases">
        <title>Bacillus sp. YLB-04 draft genome sequence.</title>
        <authorList>
            <person name="Yu L."/>
            <person name="Tang X."/>
        </authorList>
    </citation>
    <scope>NUCLEOTIDE SEQUENCE [LARGE SCALE GENOMIC DNA]</scope>
    <source>
        <strain evidence="2 3">YLB-04</strain>
    </source>
</reference>
<name>A0A3D8GKK0_9BACI</name>
<dbReference type="AlphaFoldDB" id="A0A3D8GKK0"/>
<keyword evidence="1" id="KW-0472">Membrane</keyword>
<feature type="transmembrane region" description="Helical" evidence="1">
    <location>
        <begin position="48"/>
        <end position="68"/>
    </location>
</feature>
<accession>A0A3D8GKK0</accession>
<evidence type="ECO:0000313" key="2">
    <source>
        <dbReference type="EMBL" id="RDU34861.1"/>
    </source>
</evidence>
<proteinExistence type="predicted"/>
<dbReference type="EMBL" id="QNQT01000017">
    <property type="protein sequence ID" value="RDU34861.1"/>
    <property type="molecule type" value="Genomic_DNA"/>
</dbReference>
<keyword evidence="1" id="KW-1133">Transmembrane helix</keyword>
<protein>
    <submittedName>
        <fullName evidence="2">Uncharacterized protein</fullName>
    </submittedName>
</protein>
<keyword evidence="3" id="KW-1185">Reference proteome</keyword>
<organism evidence="2 3">
    <name type="scientific">Neobacillus piezotolerans</name>
    <dbReference type="NCBI Taxonomy" id="2259171"/>
    <lineage>
        <taxon>Bacteria</taxon>
        <taxon>Bacillati</taxon>
        <taxon>Bacillota</taxon>
        <taxon>Bacilli</taxon>
        <taxon>Bacillales</taxon>
        <taxon>Bacillaceae</taxon>
        <taxon>Neobacillus</taxon>
    </lineage>
</organism>
<feature type="transmembrane region" description="Helical" evidence="1">
    <location>
        <begin position="12"/>
        <end position="33"/>
    </location>
</feature>
<evidence type="ECO:0000256" key="1">
    <source>
        <dbReference type="SAM" id="Phobius"/>
    </source>
</evidence>